<comment type="caution">
    <text evidence="4">The sequence shown here is derived from an EMBL/GenBank/DDBJ whole genome shotgun (WGS) entry which is preliminary data.</text>
</comment>
<protein>
    <submittedName>
        <fullName evidence="4">Contactin-associated protein-like 2</fullName>
    </submittedName>
</protein>
<dbReference type="EMBL" id="JARQWQ010000070">
    <property type="protein sequence ID" value="KAK2554426.1"/>
    <property type="molecule type" value="Genomic_DNA"/>
</dbReference>
<dbReference type="Gene3D" id="2.10.25.10">
    <property type="entry name" value="Laminin"/>
    <property type="match status" value="1"/>
</dbReference>
<dbReference type="Pfam" id="PF00008">
    <property type="entry name" value="EGF"/>
    <property type="match status" value="1"/>
</dbReference>
<evidence type="ECO:0000256" key="1">
    <source>
        <dbReference type="PROSITE-ProRule" id="PRU00076"/>
    </source>
</evidence>
<comment type="caution">
    <text evidence="1">Lacks conserved residue(s) required for the propagation of feature annotation.</text>
</comment>
<organism evidence="4 5">
    <name type="scientific">Acropora cervicornis</name>
    <name type="common">Staghorn coral</name>
    <dbReference type="NCBI Taxonomy" id="6130"/>
    <lineage>
        <taxon>Eukaryota</taxon>
        <taxon>Metazoa</taxon>
        <taxon>Cnidaria</taxon>
        <taxon>Anthozoa</taxon>
        <taxon>Hexacorallia</taxon>
        <taxon>Scleractinia</taxon>
        <taxon>Astrocoeniina</taxon>
        <taxon>Acroporidae</taxon>
        <taxon>Acropora</taxon>
    </lineage>
</organism>
<reference evidence="4" key="1">
    <citation type="journal article" date="2023" name="G3 (Bethesda)">
        <title>Whole genome assembly and annotation of the endangered Caribbean coral Acropora cervicornis.</title>
        <authorList>
            <person name="Selwyn J.D."/>
            <person name="Vollmer S.V."/>
        </authorList>
    </citation>
    <scope>NUCLEOTIDE SEQUENCE</scope>
    <source>
        <strain evidence="4">K2</strain>
    </source>
</reference>
<accession>A0AAD9Q4C3</accession>
<dbReference type="CDD" id="cd00054">
    <property type="entry name" value="EGF_CA"/>
    <property type="match status" value="1"/>
</dbReference>
<dbReference type="SUPFAM" id="SSF56496">
    <property type="entry name" value="Fibrinogen C-terminal domain-like"/>
    <property type="match status" value="1"/>
</dbReference>
<dbReference type="AlphaFoldDB" id="A0AAD9Q4C3"/>
<keyword evidence="2" id="KW-1133">Transmembrane helix</keyword>
<gene>
    <name evidence="4" type="ORF">P5673_024135</name>
</gene>
<feature type="domain" description="EGF-like" evidence="3">
    <location>
        <begin position="113"/>
        <end position="151"/>
    </location>
</feature>
<dbReference type="InterPro" id="IPR036056">
    <property type="entry name" value="Fibrinogen-like_C"/>
</dbReference>
<dbReference type="SMART" id="SM00181">
    <property type="entry name" value="EGF"/>
    <property type="match status" value="1"/>
</dbReference>
<keyword evidence="2" id="KW-0472">Membrane</keyword>
<keyword evidence="2" id="KW-0812">Transmembrane</keyword>
<dbReference type="PROSITE" id="PS50026">
    <property type="entry name" value="EGF_3"/>
    <property type="match status" value="1"/>
</dbReference>
<dbReference type="Gene3D" id="2.60.120.1000">
    <property type="match status" value="2"/>
</dbReference>
<reference evidence="4" key="2">
    <citation type="journal article" date="2023" name="Science">
        <title>Genomic signatures of disease resistance in endangered staghorn corals.</title>
        <authorList>
            <person name="Vollmer S.V."/>
            <person name="Selwyn J.D."/>
            <person name="Despard B.A."/>
            <person name="Roesel C.L."/>
        </authorList>
    </citation>
    <scope>NUCLEOTIDE SEQUENCE</scope>
    <source>
        <strain evidence="4">K2</strain>
    </source>
</reference>
<feature type="disulfide bond" evidence="1">
    <location>
        <begin position="141"/>
        <end position="150"/>
    </location>
</feature>
<dbReference type="InterPro" id="IPR000742">
    <property type="entry name" value="EGF"/>
</dbReference>
<dbReference type="PROSITE" id="PS00022">
    <property type="entry name" value="EGF_1"/>
    <property type="match status" value="1"/>
</dbReference>
<dbReference type="NCBIfam" id="NF040941">
    <property type="entry name" value="GGGWT_bact"/>
    <property type="match status" value="1"/>
</dbReference>
<evidence type="ECO:0000259" key="3">
    <source>
        <dbReference type="PROSITE" id="PS50026"/>
    </source>
</evidence>
<evidence type="ECO:0000313" key="4">
    <source>
        <dbReference type="EMBL" id="KAK2554426.1"/>
    </source>
</evidence>
<keyword evidence="1" id="KW-0245">EGF-like domain</keyword>
<feature type="transmembrane region" description="Helical" evidence="2">
    <location>
        <begin position="12"/>
        <end position="30"/>
    </location>
</feature>
<dbReference type="Proteomes" id="UP001249851">
    <property type="component" value="Unassembled WGS sequence"/>
</dbReference>
<dbReference type="SUPFAM" id="SSF57196">
    <property type="entry name" value="EGF/Laminin"/>
    <property type="match status" value="1"/>
</dbReference>
<evidence type="ECO:0000256" key="2">
    <source>
        <dbReference type="SAM" id="Phobius"/>
    </source>
</evidence>
<name>A0AAD9Q4C3_ACRCE</name>
<keyword evidence="5" id="KW-1185">Reference proteome</keyword>
<proteinExistence type="predicted"/>
<keyword evidence="1" id="KW-1015">Disulfide bond</keyword>
<sequence length="482" mass="54135">MSQFSRKQVRPNVLKICILLGLQYFATGFGNRIITFKEPMPNKVLKGYGIGRERVPNEGSCRVNCYLNPDCVSINMGPLIEGELTCELNAATSGNEYFSRLVYQKDHTYLEIEQNPCGSSPCLNGGTCQAGFTRTGFRCQCSIGSFGKQCETMSPNFTAFLSAKSCSHLKELKPGAESGTYIIDPDGYGPQLPFNVTCNMTDKNGVGVTVISHDSENRTLVDGCDPAGCYSRDIHYTEASLPQLASLTYVSSHCEQFIKYECFHSRLIFLAVYPFGWWVSRDSKNMTYWGGASPDSKECACGRNNSCVKRRRCNCDQNDAQWREDSGLLTDKSTLPVRELRFGDVDSFDDHDEKGYHTLGKFKCYGPGEEAKNFQSLSFFPKVFKLKPNDLQKQRLNNRVGVTVISHDSETRTLVDGYDSPGSYSRDIHYTGASLSQLASLTKTSSHCEQSIKYECYHSRLFKNQQEPFGWWVSRNKSNITH</sequence>
<feature type="disulfide bond" evidence="1">
    <location>
        <begin position="122"/>
        <end position="139"/>
    </location>
</feature>
<evidence type="ECO:0000313" key="5">
    <source>
        <dbReference type="Proteomes" id="UP001249851"/>
    </source>
</evidence>